<dbReference type="AlphaFoldDB" id="A0A914YW18"/>
<dbReference type="Proteomes" id="UP000887577">
    <property type="component" value="Unplaced"/>
</dbReference>
<keyword evidence="1" id="KW-0472">Membrane</keyword>
<sequence length="102" mass="12057">MYERISSDFSLSPIISPFHKHVFIPLSLKFQIPLWEIEEITSFVHRHRRSISAQESILLDRLIDRYERNGSEDARKELKTFLMFVIFNPIFSPSITVVTVTF</sequence>
<keyword evidence="2" id="KW-1185">Reference proteome</keyword>
<feature type="transmembrane region" description="Helical" evidence="1">
    <location>
        <begin position="81"/>
        <end position="100"/>
    </location>
</feature>
<proteinExistence type="predicted"/>
<keyword evidence="1" id="KW-1133">Transmembrane helix</keyword>
<protein>
    <submittedName>
        <fullName evidence="3">Uncharacterized protein</fullName>
    </submittedName>
</protein>
<evidence type="ECO:0000313" key="3">
    <source>
        <dbReference type="WBParaSite" id="PSU_v2.g3849.t1"/>
    </source>
</evidence>
<evidence type="ECO:0000313" key="2">
    <source>
        <dbReference type="Proteomes" id="UP000887577"/>
    </source>
</evidence>
<accession>A0A914YW18</accession>
<reference evidence="3" key="1">
    <citation type="submission" date="2022-11" db="UniProtKB">
        <authorList>
            <consortium name="WormBaseParasite"/>
        </authorList>
    </citation>
    <scope>IDENTIFICATION</scope>
</reference>
<name>A0A914YW18_9BILA</name>
<organism evidence="2 3">
    <name type="scientific">Panagrolaimus superbus</name>
    <dbReference type="NCBI Taxonomy" id="310955"/>
    <lineage>
        <taxon>Eukaryota</taxon>
        <taxon>Metazoa</taxon>
        <taxon>Ecdysozoa</taxon>
        <taxon>Nematoda</taxon>
        <taxon>Chromadorea</taxon>
        <taxon>Rhabditida</taxon>
        <taxon>Tylenchina</taxon>
        <taxon>Panagrolaimomorpha</taxon>
        <taxon>Panagrolaimoidea</taxon>
        <taxon>Panagrolaimidae</taxon>
        <taxon>Panagrolaimus</taxon>
    </lineage>
</organism>
<evidence type="ECO:0000256" key="1">
    <source>
        <dbReference type="SAM" id="Phobius"/>
    </source>
</evidence>
<dbReference type="WBParaSite" id="PSU_v2.g3849.t1">
    <property type="protein sequence ID" value="PSU_v2.g3849.t1"/>
    <property type="gene ID" value="PSU_v2.g3849"/>
</dbReference>
<keyword evidence="1" id="KW-0812">Transmembrane</keyword>